<organism evidence="2 3">
    <name type="scientific">Daedalea quercina L-15889</name>
    <dbReference type="NCBI Taxonomy" id="1314783"/>
    <lineage>
        <taxon>Eukaryota</taxon>
        <taxon>Fungi</taxon>
        <taxon>Dikarya</taxon>
        <taxon>Basidiomycota</taxon>
        <taxon>Agaricomycotina</taxon>
        <taxon>Agaricomycetes</taxon>
        <taxon>Polyporales</taxon>
        <taxon>Fomitopsis</taxon>
    </lineage>
</organism>
<dbReference type="Proteomes" id="UP000076727">
    <property type="component" value="Unassembled WGS sequence"/>
</dbReference>
<gene>
    <name evidence="2" type="ORF">DAEQUDRAFT_586101</name>
</gene>
<sequence length="314" mass="33436">MKRMSLSLSEETPSCFAFPCKRARLHASIPNLSNADGQEESGFTAGRVLTSESVGRSWVSWKPRAPWYAMPPTCNGDDECGKETTIPGAEPTGRLIPASWHTVADAEDESDDDSMDEACETNPITTSLVTSSAPQGVGAPLENADHRKSASDDFATSSASAAESSPPEQQISPSEKPAHAISFELPPAEVVATPDSTASSPSPHTSPSIDHDTTHVESKSIALDSEPRAPPILGPDGPCSAGVSDRTNTQSPSPADIAASTHLHFHGASWEPQPCTRRAKLRPGERTAVRGFIWQCPLCHRQKAMSRDGLIKHL</sequence>
<feature type="compositionally biased region" description="Low complexity" evidence="1">
    <location>
        <begin position="192"/>
        <end position="208"/>
    </location>
</feature>
<feature type="compositionally biased region" description="Basic and acidic residues" evidence="1">
    <location>
        <begin position="209"/>
        <end position="218"/>
    </location>
</feature>
<feature type="compositionally biased region" description="Polar residues" evidence="1">
    <location>
        <begin position="122"/>
        <end position="134"/>
    </location>
</feature>
<proteinExistence type="predicted"/>
<keyword evidence="3" id="KW-1185">Reference proteome</keyword>
<accession>A0A165LR15</accession>
<feature type="compositionally biased region" description="Acidic residues" evidence="1">
    <location>
        <begin position="105"/>
        <end position="119"/>
    </location>
</feature>
<reference evidence="2 3" key="1">
    <citation type="journal article" date="2016" name="Mol. Biol. Evol.">
        <title>Comparative Genomics of Early-Diverging Mushroom-Forming Fungi Provides Insights into the Origins of Lignocellulose Decay Capabilities.</title>
        <authorList>
            <person name="Nagy L.G."/>
            <person name="Riley R."/>
            <person name="Tritt A."/>
            <person name="Adam C."/>
            <person name="Daum C."/>
            <person name="Floudas D."/>
            <person name="Sun H."/>
            <person name="Yadav J.S."/>
            <person name="Pangilinan J."/>
            <person name="Larsson K.H."/>
            <person name="Matsuura K."/>
            <person name="Barry K."/>
            <person name="Labutti K."/>
            <person name="Kuo R."/>
            <person name="Ohm R.A."/>
            <person name="Bhattacharya S.S."/>
            <person name="Shirouzu T."/>
            <person name="Yoshinaga Y."/>
            <person name="Martin F.M."/>
            <person name="Grigoriev I.V."/>
            <person name="Hibbett D.S."/>
        </authorList>
    </citation>
    <scope>NUCLEOTIDE SEQUENCE [LARGE SCALE GENOMIC DNA]</scope>
    <source>
        <strain evidence="2 3">L-15889</strain>
    </source>
</reference>
<feature type="region of interest" description="Disordered" evidence="1">
    <location>
        <begin position="192"/>
        <end position="256"/>
    </location>
</feature>
<feature type="region of interest" description="Disordered" evidence="1">
    <location>
        <begin position="84"/>
        <end position="177"/>
    </location>
</feature>
<name>A0A165LR15_9APHY</name>
<feature type="compositionally biased region" description="Low complexity" evidence="1">
    <location>
        <begin position="152"/>
        <end position="175"/>
    </location>
</feature>
<dbReference type="AlphaFoldDB" id="A0A165LR15"/>
<dbReference type="OrthoDB" id="10491483at2759"/>
<evidence type="ECO:0000313" key="3">
    <source>
        <dbReference type="Proteomes" id="UP000076727"/>
    </source>
</evidence>
<protein>
    <submittedName>
        <fullName evidence="2">Uncharacterized protein</fullName>
    </submittedName>
</protein>
<dbReference type="EMBL" id="KV429120">
    <property type="protein sequence ID" value="KZT64747.1"/>
    <property type="molecule type" value="Genomic_DNA"/>
</dbReference>
<evidence type="ECO:0000313" key="2">
    <source>
        <dbReference type="EMBL" id="KZT64747.1"/>
    </source>
</evidence>
<evidence type="ECO:0000256" key="1">
    <source>
        <dbReference type="SAM" id="MobiDB-lite"/>
    </source>
</evidence>